<feature type="region of interest" description="Disordered" evidence="1">
    <location>
        <begin position="86"/>
        <end position="119"/>
    </location>
</feature>
<keyword evidence="2" id="KW-0548">Nucleotidyltransferase</keyword>
<keyword evidence="2" id="KW-0808">Transferase</keyword>
<protein>
    <submittedName>
        <fullName evidence="2">Terminal uridylyltransferase 4</fullName>
    </submittedName>
</protein>
<dbReference type="EMBL" id="JBJKFK010000109">
    <property type="protein sequence ID" value="KAL3319694.1"/>
    <property type="molecule type" value="Genomic_DNA"/>
</dbReference>
<evidence type="ECO:0000256" key="1">
    <source>
        <dbReference type="SAM" id="MobiDB-lite"/>
    </source>
</evidence>
<gene>
    <name evidence="2" type="primary">ZCCHC11_2</name>
    <name evidence="2" type="ORF">Ciccas_001623</name>
</gene>
<accession>A0ABD2QJI2</accession>
<keyword evidence="3" id="KW-1185">Reference proteome</keyword>
<evidence type="ECO:0000313" key="3">
    <source>
        <dbReference type="Proteomes" id="UP001626550"/>
    </source>
</evidence>
<feature type="compositionally biased region" description="Basic and acidic residues" evidence="1">
    <location>
        <begin position="89"/>
        <end position="98"/>
    </location>
</feature>
<name>A0ABD2QJI2_9PLAT</name>
<organism evidence="2 3">
    <name type="scientific">Cichlidogyrus casuarinus</name>
    <dbReference type="NCBI Taxonomy" id="1844966"/>
    <lineage>
        <taxon>Eukaryota</taxon>
        <taxon>Metazoa</taxon>
        <taxon>Spiralia</taxon>
        <taxon>Lophotrochozoa</taxon>
        <taxon>Platyhelminthes</taxon>
        <taxon>Monogenea</taxon>
        <taxon>Monopisthocotylea</taxon>
        <taxon>Dactylogyridea</taxon>
        <taxon>Ancyrocephalidae</taxon>
        <taxon>Cichlidogyrus</taxon>
    </lineage>
</organism>
<evidence type="ECO:0000313" key="2">
    <source>
        <dbReference type="EMBL" id="KAL3319694.1"/>
    </source>
</evidence>
<dbReference type="Proteomes" id="UP001626550">
    <property type="component" value="Unassembled WGS sequence"/>
</dbReference>
<sequence>MSVIYMVSVRSPSPVMKIKQLAEKRLLMIENPFCPGQNILSAMLGNAYHYIIQQLVAAYAYFGVPRLAMNGRHLFTKVNYMRPIAQSGESRKRERSESSDVASEMPAKRGQKPPSKMSIPILPLIDDSDSFSSNLTKVSNEMAAEFFDRNRPEQEAGKVEEVSSVLEDPECLTDLSKMLPHLAKTVLRQTFEENHSQSKLPIYPLLMMPLTVIVDYISRKWTQSVEMKSALSEKPTCNAKTITDLSLSIALKFWTSLHQKFIQNGIFKVQYTDSNFYNY</sequence>
<comment type="caution">
    <text evidence="2">The sequence shown here is derived from an EMBL/GenBank/DDBJ whole genome shotgun (WGS) entry which is preliminary data.</text>
</comment>
<proteinExistence type="predicted"/>
<dbReference type="AlphaFoldDB" id="A0ABD2QJI2"/>
<dbReference type="GO" id="GO:0016779">
    <property type="term" value="F:nucleotidyltransferase activity"/>
    <property type="evidence" value="ECO:0007669"/>
    <property type="project" value="UniProtKB-KW"/>
</dbReference>
<reference evidence="2 3" key="1">
    <citation type="submission" date="2024-11" db="EMBL/GenBank/DDBJ databases">
        <title>Adaptive evolution of stress response genes in parasites aligns with host niche diversity.</title>
        <authorList>
            <person name="Hahn C."/>
            <person name="Resl P."/>
        </authorList>
    </citation>
    <scope>NUCLEOTIDE SEQUENCE [LARGE SCALE GENOMIC DNA]</scope>
    <source>
        <strain evidence="2">EGGRZ-B1_66</strain>
        <tissue evidence="2">Body</tissue>
    </source>
</reference>